<evidence type="ECO:0000256" key="1">
    <source>
        <dbReference type="ARBA" id="ARBA00023157"/>
    </source>
</evidence>
<feature type="chain" id="PRO_5025709212" description="Hydrophobin" evidence="2">
    <location>
        <begin position="17"/>
        <end position="114"/>
    </location>
</feature>
<comment type="similarity">
    <text evidence="2">Belongs to the fungal hydrophobin family.</text>
</comment>
<dbReference type="Proteomes" id="UP000800094">
    <property type="component" value="Unassembled WGS sequence"/>
</dbReference>
<sequence>MKTFVAILSLAVLAAASPLEARTAPKSPKEAGKACGSNVVSCCNTSNEQSSSGILSGLFGPILSGGCLGASVSVLSILDPLTDTAGMCGDNTIQCCEGDNQTGLINVSLKCVAL</sequence>
<keyword evidence="2" id="KW-0134">Cell wall</keyword>
<dbReference type="GeneID" id="54586166"/>
<keyword evidence="1 2" id="KW-1015">Disulfide bond</keyword>
<evidence type="ECO:0000313" key="3">
    <source>
        <dbReference type="EMBL" id="KAF2253515.1"/>
    </source>
</evidence>
<evidence type="ECO:0000313" key="4">
    <source>
        <dbReference type="Proteomes" id="UP000800094"/>
    </source>
</evidence>
<feature type="signal peptide" evidence="2">
    <location>
        <begin position="1"/>
        <end position="16"/>
    </location>
</feature>
<keyword evidence="2" id="KW-0964">Secreted</keyword>
<keyword evidence="4" id="KW-1185">Reference proteome</keyword>
<keyword evidence="2" id="KW-0732">Signal</keyword>
<dbReference type="RefSeq" id="XP_033688519.1">
    <property type="nucleotide sequence ID" value="XM_033832836.1"/>
</dbReference>
<dbReference type="GO" id="GO:0009277">
    <property type="term" value="C:fungal-type cell wall"/>
    <property type="evidence" value="ECO:0007669"/>
    <property type="project" value="InterPro"/>
</dbReference>
<dbReference type="Pfam" id="PF01185">
    <property type="entry name" value="Hydrophobin"/>
    <property type="match status" value="1"/>
</dbReference>
<dbReference type="InterPro" id="IPR001338">
    <property type="entry name" value="Class_I_Hydrophobin"/>
</dbReference>
<dbReference type="GO" id="GO:0005199">
    <property type="term" value="F:structural constituent of cell wall"/>
    <property type="evidence" value="ECO:0007669"/>
    <property type="project" value="InterPro"/>
</dbReference>
<dbReference type="SMART" id="SM00075">
    <property type="entry name" value="HYDRO"/>
    <property type="match status" value="1"/>
</dbReference>
<comment type="subcellular location">
    <subcellularLocation>
        <location evidence="2">Secreted</location>
        <location evidence="2">Cell wall</location>
    </subcellularLocation>
</comment>
<dbReference type="EMBL" id="ML987191">
    <property type="protein sequence ID" value="KAF2253515.1"/>
    <property type="molecule type" value="Genomic_DNA"/>
</dbReference>
<organism evidence="3 4">
    <name type="scientific">Trematosphaeria pertusa</name>
    <dbReference type="NCBI Taxonomy" id="390896"/>
    <lineage>
        <taxon>Eukaryota</taxon>
        <taxon>Fungi</taxon>
        <taxon>Dikarya</taxon>
        <taxon>Ascomycota</taxon>
        <taxon>Pezizomycotina</taxon>
        <taxon>Dothideomycetes</taxon>
        <taxon>Pleosporomycetidae</taxon>
        <taxon>Pleosporales</taxon>
        <taxon>Massarineae</taxon>
        <taxon>Trematosphaeriaceae</taxon>
        <taxon>Trematosphaeria</taxon>
    </lineage>
</organism>
<accession>A0A6A6ISI3</accession>
<protein>
    <recommendedName>
        <fullName evidence="2">Hydrophobin</fullName>
    </recommendedName>
</protein>
<dbReference type="AlphaFoldDB" id="A0A6A6ISI3"/>
<dbReference type="OrthoDB" id="3763335at2759"/>
<name>A0A6A6ISI3_9PLEO</name>
<reference evidence="3" key="1">
    <citation type="journal article" date="2020" name="Stud. Mycol.">
        <title>101 Dothideomycetes genomes: a test case for predicting lifestyles and emergence of pathogens.</title>
        <authorList>
            <person name="Haridas S."/>
            <person name="Albert R."/>
            <person name="Binder M."/>
            <person name="Bloem J."/>
            <person name="Labutti K."/>
            <person name="Salamov A."/>
            <person name="Andreopoulos B."/>
            <person name="Baker S."/>
            <person name="Barry K."/>
            <person name="Bills G."/>
            <person name="Bluhm B."/>
            <person name="Cannon C."/>
            <person name="Castanera R."/>
            <person name="Culley D."/>
            <person name="Daum C."/>
            <person name="Ezra D."/>
            <person name="Gonzalez J."/>
            <person name="Henrissat B."/>
            <person name="Kuo A."/>
            <person name="Liang C."/>
            <person name="Lipzen A."/>
            <person name="Lutzoni F."/>
            <person name="Magnuson J."/>
            <person name="Mondo S."/>
            <person name="Nolan M."/>
            <person name="Ohm R."/>
            <person name="Pangilinan J."/>
            <person name="Park H.-J."/>
            <person name="Ramirez L."/>
            <person name="Alfaro M."/>
            <person name="Sun H."/>
            <person name="Tritt A."/>
            <person name="Yoshinaga Y."/>
            <person name="Zwiers L.-H."/>
            <person name="Turgeon B."/>
            <person name="Goodwin S."/>
            <person name="Spatafora J."/>
            <person name="Crous P."/>
            <person name="Grigoriev I."/>
        </authorList>
    </citation>
    <scope>NUCLEOTIDE SEQUENCE</scope>
    <source>
        <strain evidence="3">CBS 122368</strain>
    </source>
</reference>
<gene>
    <name evidence="3" type="ORF">BU26DRAFT_560810</name>
</gene>
<proteinExistence type="inferred from homology"/>
<evidence type="ECO:0000256" key="2">
    <source>
        <dbReference type="RuleBase" id="RU365009"/>
    </source>
</evidence>